<reference evidence="2 3" key="1">
    <citation type="submission" date="2016-07" db="EMBL/GenBank/DDBJ databases">
        <title>Pervasive Adenine N6-methylation of Active Genes in Fungi.</title>
        <authorList>
            <consortium name="DOE Joint Genome Institute"/>
            <person name="Mondo S.J."/>
            <person name="Dannebaum R.O."/>
            <person name="Kuo R.C."/>
            <person name="Labutti K."/>
            <person name="Haridas S."/>
            <person name="Kuo A."/>
            <person name="Salamov A."/>
            <person name="Ahrendt S.R."/>
            <person name="Lipzen A."/>
            <person name="Sullivan W."/>
            <person name="Andreopoulos W.B."/>
            <person name="Clum A."/>
            <person name="Lindquist E."/>
            <person name="Daum C."/>
            <person name="Ramamoorthy G.K."/>
            <person name="Gryganskyi A."/>
            <person name="Culley D."/>
            <person name="Magnuson J.K."/>
            <person name="James T.Y."/>
            <person name="O'Malley M.A."/>
            <person name="Stajich J.E."/>
            <person name="Spatafora J.W."/>
            <person name="Visel A."/>
            <person name="Grigoriev I.V."/>
        </authorList>
    </citation>
    <scope>NUCLEOTIDE SEQUENCE [LARGE SCALE GENOMIC DNA]</scope>
    <source>
        <strain evidence="2 3">JEL800</strain>
    </source>
</reference>
<evidence type="ECO:0000313" key="3">
    <source>
        <dbReference type="Proteomes" id="UP000193642"/>
    </source>
</evidence>
<dbReference type="Proteomes" id="UP000193642">
    <property type="component" value="Unassembled WGS sequence"/>
</dbReference>
<accession>A0A1Y2D223</accession>
<gene>
    <name evidence="2" type="ORF">BCR33DRAFT_711531</name>
</gene>
<keyword evidence="1" id="KW-0472">Membrane</keyword>
<keyword evidence="3" id="KW-1185">Reference proteome</keyword>
<protein>
    <submittedName>
        <fullName evidence="2">Uncharacterized protein</fullName>
    </submittedName>
</protein>
<feature type="transmembrane region" description="Helical" evidence="1">
    <location>
        <begin position="243"/>
        <end position="261"/>
    </location>
</feature>
<feature type="transmembrane region" description="Helical" evidence="1">
    <location>
        <begin position="319"/>
        <end position="340"/>
    </location>
</feature>
<keyword evidence="1" id="KW-1133">Transmembrane helix</keyword>
<feature type="transmembrane region" description="Helical" evidence="1">
    <location>
        <begin position="161"/>
        <end position="181"/>
    </location>
</feature>
<proteinExistence type="predicted"/>
<name>A0A1Y2D223_9FUNG</name>
<feature type="transmembrane region" description="Helical" evidence="1">
    <location>
        <begin position="281"/>
        <end position="298"/>
    </location>
</feature>
<dbReference type="AlphaFoldDB" id="A0A1Y2D223"/>
<dbReference type="EMBL" id="MCGO01000002">
    <property type="protein sequence ID" value="ORY53184.1"/>
    <property type="molecule type" value="Genomic_DNA"/>
</dbReference>
<sequence length="437" mass="49430">MSSAQTTATLFWNLTSTIISMEPVYSSTLSWFSSQDELSQITAVDYVCYQSNFPKSLCTDLKKILDNPYSNAVYHETESLFWTTLPDSSKGLVWLPRVVANICMGYVLKPDMRLFTIPEIQDVFDVYTNYLNQTNSIRSGVVKAMILRYVIEPFQRHMHAYFGFAVIAGVALVAFCGVLLWDLVAIKVKQSTVSRAIAPFNIALFVCCAMNLIDSIASYMIWKFSVYSRITNVYDSIAIQRRLYMVSECSIVIWILAYLYFSWMRSETILVQVWTRGVQLIRILFFASPFVILLPLIPEFISIAQGGGKVGRDYIEKSFILQAFASSYLLVLDAILLLTFTRYISTLEKEMEAATSRFLIIARGGVAATSFSATAVNSEVFKLTMAGLQHTVTWCLLLMKVFLVMDSLAKTDKNKTIDRSTSAKHLRLTKSEGLEFQ</sequence>
<evidence type="ECO:0000256" key="1">
    <source>
        <dbReference type="SAM" id="Phobius"/>
    </source>
</evidence>
<feature type="transmembrane region" description="Helical" evidence="1">
    <location>
        <begin position="201"/>
        <end position="222"/>
    </location>
</feature>
<dbReference type="OrthoDB" id="2158601at2759"/>
<evidence type="ECO:0000313" key="2">
    <source>
        <dbReference type="EMBL" id="ORY53184.1"/>
    </source>
</evidence>
<organism evidence="2 3">
    <name type="scientific">Rhizoclosmatium globosum</name>
    <dbReference type="NCBI Taxonomy" id="329046"/>
    <lineage>
        <taxon>Eukaryota</taxon>
        <taxon>Fungi</taxon>
        <taxon>Fungi incertae sedis</taxon>
        <taxon>Chytridiomycota</taxon>
        <taxon>Chytridiomycota incertae sedis</taxon>
        <taxon>Chytridiomycetes</taxon>
        <taxon>Chytridiales</taxon>
        <taxon>Chytriomycetaceae</taxon>
        <taxon>Rhizoclosmatium</taxon>
    </lineage>
</organism>
<comment type="caution">
    <text evidence="2">The sequence shown here is derived from an EMBL/GenBank/DDBJ whole genome shotgun (WGS) entry which is preliminary data.</text>
</comment>
<feature type="transmembrane region" description="Helical" evidence="1">
    <location>
        <begin position="391"/>
        <end position="409"/>
    </location>
</feature>
<keyword evidence="1" id="KW-0812">Transmembrane</keyword>